<dbReference type="Gene3D" id="3.40.50.720">
    <property type="entry name" value="NAD(P)-binding Rossmann-like Domain"/>
    <property type="match status" value="1"/>
</dbReference>
<evidence type="ECO:0000313" key="5">
    <source>
        <dbReference type="Proteomes" id="UP000291116"/>
    </source>
</evidence>
<protein>
    <recommendedName>
        <fullName evidence="3">NAD(P)-binding domain-containing protein</fullName>
    </recommendedName>
</protein>
<proteinExistence type="inferred from homology"/>
<dbReference type="InterPro" id="IPR016040">
    <property type="entry name" value="NAD(P)-bd_dom"/>
</dbReference>
<dbReference type="SUPFAM" id="SSF51735">
    <property type="entry name" value="NAD(P)-binding Rossmann-fold domains"/>
    <property type="match status" value="1"/>
</dbReference>
<dbReference type="Proteomes" id="UP000291116">
    <property type="component" value="Unassembled WGS sequence"/>
</dbReference>
<dbReference type="InterPro" id="IPR036291">
    <property type="entry name" value="NAD(P)-bd_dom_sf"/>
</dbReference>
<feature type="domain" description="NAD(P)-binding" evidence="3">
    <location>
        <begin position="15"/>
        <end position="116"/>
    </location>
</feature>
<organism evidence="4 5">
    <name type="scientific">Pseudo-nitzschia multistriata</name>
    <dbReference type="NCBI Taxonomy" id="183589"/>
    <lineage>
        <taxon>Eukaryota</taxon>
        <taxon>Sar</taxon>
        <taxon>Stramenopiles</taxon>
        <taxon>Ochrophyta</taxon>
        <taxon>Bacillariophyta</taxon>
        <taxon>Bacillariophyceae</taxon>
        <taxon>Bacillariophycidae</taxon>
        <taxon>Bacillariales</taxon>
        <taxon>Bacillariaceae</taxon>
        <taxon>Pseudo-nitzschia</taxon>
    </lineage>
</organism>
<comment type="similarity">
    <text evidence="1">Belongs to the NAD(P)-dependent epimerase/dehydratase family.</text>
</comment>
<evidence type="ECO:0000256" key="1">
    <source>
        <dbReference type="ARBA" id="ARBA00007637"/>
    </source>
</evidence>
<gene>
    <name evidence="4" type="ORF">PSNMU_V1.4_AUG-EV-PASAV3_0122770</name>
</gene>
<accession>A0A448ZSU3</accession>
<name>A0A448ZSU3_9STRA</name>
<dbReference type="OrthoDB" id="2735536at2759"/>
<dbReference type="Pfam" id="PF16363">
    <property type="entry name" value="GDP_Man_Dehyd"/>
    <property type="match status" value="1"/>
</dbReference>
<dbReference type="AlphaFoldDB" id="A0A448ZSU3"/>
<reference evidence="4 5" key="1">
    <citation type="submission" date="2019-01" db="EMBL/GenBank/DDBJ databases">
        <authorList>
            <person name="Ferrante I. M."/>
        </authorList>
    </citation>
    <scope>NUCLEOTIDE SEQUENCE [LARGE SCALE GENOMIC DNA]</scope>
    <source>
        <strain evidence="4 5">B856</strain>
    </source>
</reference>
<dbReference type="PRINTS" id="PR01713">
    <property type="entry name" value="NUCEPIMERASE"/>
</dbReference>
<evidence type="ECO:0000256" key="2">
    <source>
        <dbReference type="ARBA" id="ARBA00023027"/>
    </source>
</evidence>
<keyword evidence="2" id="KW-0520">NAD</keyword>
<sequence>MAPWIFTDRISSNQTIRVFNHGKSQRDFTYVGDIVQGIIHALFVNTGQPELVNLGNGSPVVLADFVRIVEEHVGRKAQIDSVGMQKGDVPKTYADITKARYLLGYNPTTTVEDGIASFVEWFRDYDASKYKMIS</sequence>
<dbReference type="EMBL" id="CAACVS010000688">
    <property type="protein sequence ID" value="VEU45125.1"/>
    <property type="molecule type" value="Genomic_DNA"/>
</dbReference>
<keyword evidence="5" id="KW-1185">Reference proteome</keyword>
<evidence type="ECO:0000313" key="4">
    <source>
        <dbReference type="EMBL" id="VEU45125.1"/>
    </source>
</evidence>
<evidence type="ECO:0000259" key="3">
    <source>
        <dbReference type="Pfam" id="PF16363"/>
    </source>
</evidence>
<dbReference type="PANTHER" id="PTHR43574">
    <property type="entry name" value="EPIMERASE-RELATED"/>
    <property type="match status" value="1"/>
</dbReference>